<accession>A0A6I6Y182</accession>
<protein>
    <submittedName>
        <fullName evidence="2">Uncharacterized protein</fullName>
    </submittedName>
</protein>
<name>A0A6I6Y182_PSEPU</name>
<proteinExistence type="predicted"/>
<feature type="region of interest" description="Disordered" evidence="1">
    <location>
        <begin position="790"/>
        <end position="817"/>
    </location>
</feature>
<evidence type="ECO:0000313" key="2">
    <source>
        <dbReference type="EMBL" id="QHG67407.1"/>
    </source>
</evidence>
<evidence type="ECO:0000313" key="3">
    <source>
        <dbReference type="Proteomes" id="UP000464480"/>
    </source>
</evidence>
<reference evidence="2 3" key="1">
    <citation type="submission" date="2020-02" db="EMBL/GenBank/DDBJ databases">
        <title>Pseudomonas Putida W5 Complete Genome Assembly.</title>
        <authorList>
            <person name="Yuan Z.-C."/>
            <person name="Shaw G.A."/>
            <person name="Cusano A.D."/>
            <person name="Caddey B.J."/>
            <person name="Weselowski B.J."/>
        </authorList>
    </citation>
    <scope>NUCLEOTIDE SEQUENCE [LARGE SCALE GENOMIC DNA]</scope>
    <source>
        <strain evidence="2 3">W5</strain>
    </source>
</reference>
<gene>
    <name evidence="2" type="ORF">C2H86_24570</name>
</gene>
<feature type="compositionally biased region" description="Low complexity" evidence="1">
    <location>
        <begin position="1304"/>
        <end position="1316"/>
    </location>
</feature>
<dbReference type="Proteomes" id="UP000464480">
    <property type="component" value="Chromosome"/>
</dbReference>
<sequence>MTASQPSPPPTFKRRVAACFSQRPTLRAVLADVGFKRLIDRYPMIPGNYPQLSSLEGFTLLHAASASAAARHGSLLDELLSCLLTGQPLQLAASDALSLAPPAIFRAQQPGAERDRHPQVDLDMSKLNDDFAHVLSKLPEAFAQAQVSFWNGIDAQTQTSRLHWLAQLIKAALLNNIPRQGLDAGDPPLLYAMLDGADDGVVCNAVQVTFDVGDKLWRRLLPDLLLHSTEASSTRVLWCKPSGVIRAFANLPAFATALQDEFADRYRFDSLSWALQPLAEPAQTFQAMQLLNGSLDDLRRLRLTDLASIDELEARFAAACDPSRHFLEQPMQAPDLPSIKLPDWLEQADARQRYDYHLALLDLATHQGQARGSTSFDDVDDMQSYARRRLREQMRIIQPRETPRDPDQVFISIAQVLASSLPGQPQYLHLRDDSLTALAISRLGPGEVMTRITDPHGASHMGWLTLHHVQRLLDAVDIGGTYPVYLRAQVDDPLRKAGRISRYAREWRDALRFNVFKASIEQQLSEAARTALLDFCAAGDNRPAPLRLAPLAFLCAPGASASDRAHGMHLIELPASRGWVLYREFHADASLREYKDLGLLMDDIRDQADLQQSVLDALQDDALAVYENDGFTHPHLHPGLSSLAHLLGPDAALVATLLDNLRQPVAAVFKPWPADLDGHLFEARVQTMLHLASRRSVSNAQVRWRLLQQAAWALFNTATLLWHGPLASVTWLLLALSAARDDVETLANGNTDARVMAATDLLSNLAMVLAHRAGEAEALHERPATLRFSNPAERGAGLTEVQKPATRRSWETPTPEQQPVRLLESHWGNRQRLGNLSAERRQALMQLQAGLSLQGRAPLSEGRLSGLYEVHGRHYVQLADIAYEVQESWGGVRIIGPDTSKGDWVSLGGKEDGYHIVGRERKMGPWISRWNGEWSLSLNLTGGAPVKTPDNIEYFRLVDRLLANEAPLKACDDSINSLLTTLQPLDQQEIVYSRTFSENRRQPGSNTHDETVEMASAQERLNSLRAEHAGTIRAICDLYEQRVLLLQSNIDYIDLLKSPALQRFATVNYQAEIGLWHEALIKGDTQLYKRLLAQVSYDDINTRAMAIGKLPSTPAQRDDYATYRAIRAHGLAIHRRLLIVSERLDQSILDALEDPKIVYPDKASHLSEVTENRPYTTLLIHAQILSDLQALALDRAQLTAENVDSMYEDQQNLRNKDMHQALLSHDGLLRTDTSVDDQIAILESSLQQYSIGLGTTQYLLTLRHPAWNNEYLQACAREMTALKRIAERALDHANARRDAEQRPDWPAAGPAPAARPRITRRARLQVIRTSRQRTLLVDEALKDGKAVQYDPVARKPVAQFEAHGSTWVELRDQPGSSQKALRSLGTRLVAETDSEIARARLFEDEPNSLTDLLDHHIERLSSVAARLSRDASPALLDNLNNAIGRVQTAKRERLQAIYLATRHPDSKALRFLLEQHLVEIRPTVTRRRLADQDFLDVYTLYRTRAAGSGILWEAHFHYTRQDAAAVDFAKGHLKFATAKAREAQLEDALSPQERLKVYRGDMKYEQVRDLIPFPAR</sequence>
<dbReference type="RefSeq" id="WP_159412417.1">
    <property type="nucleotide sequence ID" value="NZ_CP026115.2"/>
</dbReference>
<dbReference type="EMBL" id="CP026115">
    <property type="protein sequence ID" value="QHG67407.1"/>
    <property type="molecule type" value="Genomic_DNA"/>
</dbReference>
<organism evidence="2 3">
    <name type="scientific">Pseudomonas putida</name>
    <name type="common">Arthrobacter siderocapsulatus</name>
    <dbReference type="NCBI Taxonomy" id="303"/>
    <lineage>
        <taxon>Bacteria</taxon>
        <taxon>Pseudomonadati</taxon>
        <taxon>Pseudomonadota</taxon>
        <taxon>Gammaproteobacteria</taxon>
        <taxon>Pseudomonadales</taxon>
        <taxon>Pseudomonadaceae</taxon>
        <taxon>Pseudomonas</taxon>
    </lineage>
</organism>
<feature type="region of interest" description="Disordered" evidence="1">
    <location>
        <begin position="1294"/>
        <end position="1316"/>
    </location>
</feature>
<feature type="compositionally biased region" description="Basic and acidic residues" evidence="1">
    <location>
        <begin position="1294"/>
        <end position="1303"/>
    </location>
</feature>
<evidence type="ECO:0000256" key="1">
    <source>
        <dbReference type="SAM" id="MobiDB-lite"/>
    </source>
</evidence>